<sequence>MTMRAHTLTPREMTTGQRQIRVGELVDQGHGPEAIAEQLGADVELIRQDLADMQVEGYYEAHEPPSVRRDQCGTPYGYELHRNRREEVCDDCTRARNRDQKARSIRAGRQHSVKVSASALGALYLHAPAGQQQRLADELGLDVCEALVDYHHQIERATGR</sequence>
<dbReference type="EMBL" id="KU998235">
    <property type="protein sequence ID" value="ANA85451.1"/>
    <property type="molecule type" value="Genomic_DNA"/>
</dbReference>
<dbReference type="Proteomes" id="UP000203985">
    <property type="component" value="Segment"/>
</dbReference>
<dbReference type="KEGG" id="vg:28800828"/>
<reference evidence="1 2" key="1">
    <citation type="submission" date="2016-03" db="EMBL/GenBank/DDBJ databases">
        <authorList>
            <person name="Montgomery M.T."/>
            <person name="Guerrero C.A."/>
            <person name="Mavrich T.N."/>
            <person name="Pope W.H."/>
            <person name="Garlena R.A."/>
            <person name="Russell D.A."/>
            <person name="Jacobs-Sera D."/>
            <person name="Hendrix R.W."/>
            <person name="Hatfull G.F."/>
        </authorList>
    </citation>
    <scope>NUCLEOTIDE SEQUENCE [LARGE SCALE GENOMIC DNA]</scope>
</reference>
<protein>
    <recommendedName>
        <fullName evidence="3">Helix-turn-helix DNA binding domain protein</fullName>
    </recommendedName>
</protein>
<gene>
    <name evidence="1" type="primary">56</name>
    <name evidence="1" type="ORF">BOWSER_56</name>
</gene>
<evidence type="ECO:0000313" key="1">
    <source>
        <dbReference type="EMBL" id="ANA85451.1"/>
    </source>
</evidence>
<accession>A0A160DCR6</accession>
<evidence type="ECO:0000313" key="2">
    <source>
        <dbReference type="Proteomes" id="UP000203985"/>
    </source>
</evidence>
<proteinExistence type="predicted"/>
<evidence type="ECO:0008006" key="3">
    <source>
        <dbReference type="Google" id="ProtNLM"/>
    </source>
</evidence>
<keyword evidence="2" id="KW-1185">Reference proteome</keyword>
<name>A0A160DCR6_9CAUD</name>
<dbReference type="OrthoDB" id="32064at10239"/>
<dbReference type="GeneID" id="28800828"/>
<dbReference type="RefSeq" id="YP_009275623.1">
    <property type="nucleotide sequence ID" value="NC_030930.1"/>
</dbReference>
<organism evidence="1 2">
    <name type="scientific">Gordonia phage Bowser</name>
    <dbReference type="NCBI Taxonomy" id="1838063"/>
    <lineage>
        <taxon>Viruses</taxon>
        <taxon>Duplodnaviria</taxon>
        <taxon>Heunggongvirae</taxon>
        <taxon>Uroviricota</taxon>
        <taxon>Caudoviricetes</taxon>
        <taxon>Bowservirus</taxon>
        <taxon>Bowservirus bowser</taxon>
    </lineage>
</organism>